<evidence type="ECO:0000313" key="3">
    <source>
        <dbReference type="Proteomes" id="UP000266196"/>
    </source>
</evidence>
<sequence>MESMRSDIKPENILLHKTSIKLADFGLAKRITDPSGHFQKGCGTPEYAAPELLYGRPYGTYYDMRSCYVRIQNCIEMGFAELICRGFEVLKHNQNGKTSHAHRTTLRYDVATHSVSWTPASTLHQHPKKHFKVHPRTIFLKDVVAVASGCAASRAFAKMKHQTIKDDHCLSLVTESRTLDLETETKGQQTYLVEGLTRLVQMAKQPTLPNVQGNVISTK</sequence>
<accession>A0A397F6G2</accession>
<dbReference type="AlphaFoldDB" id="A0A397F6G2"/>
<dbReference type="PROSITE" id="PS50011">
    <property type="entry name" value="PROTEIN_KINASE_DOM"/>
    <property type="match status" value="1"/>
</dbReference>
<name>A0A397F6G2_APHAT</name>
<dbReference type="Pfam" id="PF00069">
    <property type="entry name" value="Pkinase"/>
    <property type="match status" value="1"/>
</dbReference>
<comment type="caution">
    <text evidence="2">The sequence shown here is derived from an EMBL/GenBank/DDBJ whole genome shotgun (WGS) entry which is preliminary data.</text>
</comment>
<evidence type="ECO:0000259" key="1">
    <source>
        <dbReference type="PROSITE" id="PS50011"/>
    </source>
</evidence>
<dbReference type="InterPro" id="IPR011993">
    <property type="entry name" value="PH-like_dom_sf"/>
</dbReference>
<dbReference type="SUPFAM" id="SSF56112">
    <property type="entry name" value="Protein kinase-like (PK-like)"/>
    <property type="match status" value="1"/>
</dbReference>
<dbReference type="Gene3D" id="1.10.510.10">
    <property type="entry name" value="Transferase(Phosphotransferase) domain 1"/>
    <property type="match status" value="1"/>
</dbReference>
<reference evidence="2 3" key="1">
    <citation type="submission" date="2018-08" db="EMBL/GenBank/DDBJ databases">
        <title>Aphanomyces genome sequencing and annotation.</title>
        <authorList>
            <person name="Minardi D."/>
            <person name="Oidtmann B."/>
            <person name="Van Der Giezen M."/>
            <person name="Studholme D.J."/>
        </authorList>
    </citation>
    <scope>NUCLEOTIDE SEQUENCE [LARGE SCALE GENOMIC DNA]</scope>
    <source>
        <strain evidence="2 3">197901</strain>
    </source>
</reference>
<dbReference type="Gene3D" id="2.30.29.30">
    <property type="entry name" value="Pleckstrin-homology domain (PH domain)/Phosphotyrosine-binding domain (PTB)"/>
    <property type="match status" value="1"/>
</dbReference>
<protein>
    <recommendedName>
        <fullName evidence="1">Protein kinase domain-containing protein</fullName>
    </recommendedName>
</protein>
<dbReference type="Proteomes" id="UP000266196">
    <property type="component" value="Unassembled WGS sequence"/>
</dbReference>
<evidence type="ECO:0000313" key="2">
    <source>
        <dbReference type="EMBL" id="RHZ09078.1"/>
    </source>
</evidence>
<dbReference type="PANTHER" id="PTHR24347">
    <property type="entry name" value="SERINE/THREONINE-PROTEIN KINASE"/>
    <property type="match status" value="1"/>
</dbReference>
<feature type="domain" description="Protein kinase" evidence="1">
    <location>
        <begin position="1"/>
        <end position="219"/>
    </location>
</feature>
<proteinExistence type="predicted"/>
<dbReference type="EMBL" id="QUTE01011687">
    <property type="protein sequence ID" value="RHZ09078.1"/>
    <property type="molecule type" value="Genomic_DNA"/>
</dbReference>
<gene>
    <name evidence="2" type="ORF">DYB31_007055</name>
</gene>
<dbReference type="GO" id="GO:0004672">
    <property type="term" value="F:protein kinase activity"/>
    <property type="evidence" value="ECO:0007669"/>
    <property type="project" value="InterPro"/>
</dbReference>
<dbReference type="InterPro" id="IPR011009">
    <property type="entry name" value="Kinase-like_dom_sf"/>
</dbReference>
<dbReference type="InterPro" id="IPR000719">
    <property type="entry name" value="Prot_kinase_dom"/>
</dbReference>
<organism evidence="2 3">
    <name type="scientific">Aphanomyces astaci</name>
    <name type="common">Crayfish plague agent</name>
    <dbReference type="NCBI Taxonomy" id="112090"/>
    <lineage>
        <taxon>Eukaryota</taxon>
        <taxon>Sar</taxon>
        <taxon>Stramenopiles</taxon>
        <taxon>Oomycota</taxon>
        <taxon>Saprolegniomycetes</taxon>
        <taxon>Saprolegniales</taxon>
        <taxon>Verrucalvaceae</taxon>
        <taxon>Aphanomyces</taxon>
    </lineage>
</organism>
<dbReference type="GO" id="GO:0005524">
    <property type="term" value="F:ATP binding"/>
    <property type="evidence" value="ECO:0007669"/>
    <property type="project" value="InterPro"/>
</dbReference>